<dbReference type="GO" id="GO:0016787">
    <property type="term" value="F:hydrolase activity"/>
    <property type="evidence" value="ECO:0007669"/>
    <property type="project" value="UniProtKB-KW"/>
</dbReference>
<dbReference type="Pfam" id="PF13419">
    <property type="entry name" value="HAD_2"/>
    <property type="match status" value="1"/>
</dbReference>
<dbReference type="SFLD" id="SFLDS00003">
    <property type="entry name" value="Haloacid_Dehalogenase"/>
    <property type="match status" value="1"/>
</dbReference>
<sequence>MIKAIIFDMDGLMVDTEVISYQCYKEIIESYGFDFHKADYVKDYPGKPLKASIEFIKDKYHLDYDNQEKIEIFHQLENQYINNNGVELKKGLIELLEYLKENHYQTIVATSSHKDRAERILNQHNVLQYIDDIVCGDEVKRGKPFPDIFIKACEKLHVSHQEALVLEDSEAGIQAAYDAHIPVICIPDMKHPSDEYVKKVEHVYDSLNDIILYLKHL</sequence>
<gene>
    <name evidence="1" type="ORF">EDD60_102194</name>
</gene>
<keyword evidence="2" id="KW-1185">Reference proteome</keyword>
<dbReference type="EMBL" id="SMCQ01000002">
    <property type="protein sequence ID" value="TCW02229.1"/>
    <property type="molecule type" value="Genomic_DNA"/>
</dbReference>
<dbReference type="SUPFAM" id="SSF56784">
    <property type="entry name" value="HAD-like"/>
    <property type="match status" value="1"/>
</dbReference>
<dbReference type="PANTHER" id="PTHR18901:SF38">
    <property type="entry name" value="PSEUDOURIDINE-5'-PHOSPHATASE"/>
    <property type="match status" value="1"/>
</dbReference>
<dbReference type="InterPro" id="IPR041492">
    <property type="entry name" value="HAD_2"/>
</dbReference>
<keyword evidence="1" id="KW-0378">Hydrolase</keyword>
<organism evidence="1 2">
    <name type="scientific">Longibaculum muris</name>
    <dbReference type="NCBI Taxonomy" id="1796628"/>
    <lineage>
        <taxon>Bacteria</taxon>
        <taxon>Bacillati</taxon>
        <taxon>Bacillota</taxon>
        <taxon>Erysipelotrichia</taxon>
        <taxon>Erysipelotrichales</taxon>
        <taxon>Coprobacillaceae</taxon>
        <taxon>Longibaculum</taxon>
    </lineage>
</organism>
<dbReference type="SFLD" id="SFLDG01129">
    <property type="entry name" value="C1.5:_HAD__Beta-PGM__Phosphata"/>
    <property type="match status" value="1"/>
</dbReference>
<dbReference type="Gene3D" id="3.40.50.1000">
    <property type="entry name" value="HAD superfamily/HAD-like"/>
    <property type="match status" value="1"/>
</dbReference>
<dbReference type="InterPro" id="IPR036412">
    <property type="entry name" value="HAD-like_sf"/>
</dbReference>
<dbReference type="PRINTS" id="PR00413">
    <property type="entry name" value="HADHALOGNASE"/>
</dbReference>
<protein>
    <submittedName>
        <fullName evidence="1">HAD superfamily hydrolase (TIGR01509 family)/HAD superfamily hydrolase (TIGR01549 family)</fullName>
    </submittedName>
</protein>
<evidence type="ECO:0000313" key="2">
    <source>
        <dbReference type="Proteomes" id="UP000295515"/>
    </source>
</evidence>
<comment type="caution">
    <text evidence="1">The sequence shown here is derived from an EMBL/GenBank/DDBJ whole genome shotgun (WGS) entry which is preliminary data.</text>
</comment>
<dbReference type="GeneID" id="98914431"/>
<dbReference type="Proteomes" id="UP000295515">
    <property type="component" value="Unassembled WGS sequence"/>
</dbReference>
<dbReference type="AlphaFoldDB" id="A0A4R3Z639"/>
<evidence type="ECO:0000313" key="1">
    <source>
        <dbReference type="EMBL" id="TCW02229.1"/>
    </source>
</evidence>
<dbReference type="InterPro" id="IPR006439">
    <property type="entry name" value="HAD-SF_hydro_IA"/>
</dbReference>
<name>A0A4R3Z639_9FIRM</name>
<reference evidence="1 2" key="1">
    <citation type="submission" date="2019-03" db="EMBL/GenBank/DDBJ databases">
        <title>Genomic Encyclopedia of Type Strains, Phase IV (KMG-IV): sequencing the most valuable type-strain genomes for metagenomic binning, comparative biology and taxonomic classification.</title>
        <authorList>
            <person name="Goeker M."/>
        </authorList>
    </citation>
    <scope>NUCLEOTIDE SEQUENCE [LARGE SCALE GENOMIC DNA]</scope>
    <source>
        <strain evidence="1 2">DSM 29487</strain>
    </source>
</reference>
<dbReference type="PANTHER" id="PTHR18901">
    <property type="entry name" value="2-DEOXYGLUCOSE-6-PHOSPHATE PHOSPHATASE 2"/>
    <property type="match status" value="1"/>
</dbReference>
<dbReference type="Gene3D" id="1.10.150.240">
    <property type="entry name" value="Putative phosphatase, domain 2"/>
    <property type="match status" value="1"/>
</dbReference>
<accession>A0A4R3Z639</accession>
<dbReference type="InterPro" id="IPR023198">
    <property type="entry name" value="PGP-like_dom2"/>
</dbReference>
<dbReference type="NCBIfam" id="TIGR01549">
    <property type="entry name" value="HAD-SF-IA-v1"/>
    <property type="match status" value="1"/>
</dbReference>
<dbReference type="InterPro" id="IPR023214">
    <property type="entry name" value="HAD_sf"/>
</dbReference>
<dbReference type="NCBIfam" id="TIGR01509">
    <property type="entry name" value="HAD-SF-IA-v3"/>
    <property type="match status" value="1"/>
</dbReference>
<dbReference type="SFLD" id="SFLDG01135">
    <property type="entry name" value="C1.5.6:_HAD__Beta-PGM__Phospha"/>
    <property type="match status" value="1"/>
</dbReference>
<proteinExistence type="predicted"/>
<dbReference type="RefSeq" id="WP_066443759.1">
    <property type="nucleotide sequence ID" value="NZ_JANKBF010000003.1"/>
</dbReference>